<name>A0ABX0J9N2_9BACL</name>
<protein>
    <submittedName>
        <fullName evidence="1">EXLDI protein</fullName>
    </submittedName>
</protein>
<evidence type="ECO:0000313" key="1">
    <source>
        <dbReference type="EMBL" id="NHN32852.1"/>
    </source>
</evidence>
<dbReference type="EMBL" id="JAAOIW010000009">
    <property type="protein sequence ID" value="NHN32852.1"/>
    <property type="molecule type" value="Genomic_DNA"/>
</dbReference>
<reference evidence="1" key="1">
    <citation type="submission" date="2020-03" db="EMBL/GenBank/DDBJ databases">
        <title>Draft sequencing of Paenibacilllus sp. S3N08.</title>
        <authorList>
            <person name="Kim D.-U."/>
        </authorList>
    </citation>
    <scope>NUCLEOTIDE SEQUENCE</scope>
    <source>
        <strain evidence="1">S3N08</strain>
    </source>
</reference>
<sequence>MPNKTIYVSDTDLLIFERAQELAGENLSATITEALRRYVKNAEAKAEGLEEIIVKVGKVAITSKRFWGRLLAKGQLTGENKEDHQWYTVYNTAKGAFAVYITNHPKWWYDNDIGTDMKWKDADNGTVPYWMKKYSDDPARNEAWKKKKQAWSIWHKQPEYTLEVYTSLEELKEHVVDELYQAAFRALQDDPIEDLDI</sequence>
<evidence type="ECO:0000313" key="2">
    <source>
        <dbReference type="Proteomes" id="UP001165962"/>
    </source>
</evidence>
<accession>A0ABX0J9N2</accession>
<keyword evidence="2" id="KW-1185">Reference proteome</keyword>
<organism evidence="1 2">
    <name type="scientific">Paenibacillus agricola</name>
    <dbReference type="NCBI Taxonomy" id="2716264"/>
    <lineage>
        <taxon>Bacteria</taxon>
        <taxon>Bacillati</taxon>
        <taxon>Bacillota</taxon>
        <taxon>Bacilli</taxon>
        <taxon>Bacillales</taxon>
        <taxon>Paenibacillaceae</taxon>
        <taxon>Paenibacillus</taxon>
    </lineage>
</organism>
<gene>
    <name evidence="1" type="ORF">G9U52_23825</name>
</gene>
<dbReference type="RefSeq" id="WP_166153142.1">
    <property type="nucleotide sequence ID" value="NZ_JAAOIW010000009.1"/>
</dbReference>
<dbReference type="InterPro" id="IPR027580">
    <property type="entry name" value="EXLDI"/>
</dbReference>
<proteinExistence type="predicted"/>
<comment type="caution">
    <text evidence="1">The sequence shown here is derived from an EMBL/GenBank/DDBJ whole genome shotgun (WGS) entry which is preliminary data.</text>
</comment>
<dbReference type="Proteomes" id="UP001165962">
    <property type="component" value="Unassembled WGS sequence"/>
</dbReference>
<dbReference type="NCBIfam" id="TIGR04342">
    <property type="entry name" value="EXLDI"/>
    <property type="match status" value="1"/>
</dbReference>